<dbReference type="EMBL" id="GL378325">
    <property type="protein sequence ID" value="EFJ52019.1"/>
    <property type="molecule type" value="Genomic_DNA"/>
</dbReference>
<keyword evidence="2" id="KW-1185">Reference proteome</keyword>
<evidence type="ECO:0000313" key="2">
    <source>
        <dbReference type="Proteomes" id="UP000001058"/>
    </source>
</evidence>
<dbReference type="InParanoid" id="D8TK86"/>
<dbReference type="AlphaFoldDB" id="D8TK86"/>
<protein>
    <submittedName>
        <fullName evidence="1">Uncharacterized protein</fullName>
    </submittedName>
</protein>
<accession>D8TK86</accession>
<evidence type="ECO:0000313" key="1">
    <source>
        <dbReference type="EMBL" id="EFJ52019.1"/>
    </source>
</evidence>
<reference evidence="1 2" key="1">
    <citation type="journal article" date="2010" name="Science">
        <title>Genomic analysis of organismal complexity in the multicellular green alga Volvox carteri.</title>
        <authorList>
            <person name="Prochnik S.E."/>
            <person name="Umen J."/>
            <person name="Nedelcu A.M."/>
            <person name="Hallmann A."/>
            <person name="Miller S.M."/>
            <person name="Nishii I."/>
            <person name="Ferris P."/>
            <person name="Kuo A."/>
            <person name="Mitros T."/>
            <person name="Fritz-Laylin L.K."/>
            <person name="Hellsten U."/>
            <person name="Chapman J."/>
            <person name="Simakov O."/>
            <person name="Rensing S.A."/>
            <person name="Terry A."/>
            <person name="Pangilinan J."/>
            <person name="Kapitonov V."/>
            <person name="Jurka J."/>
            <person name="Salamov A."/>
            <person name="Shapiro H."/>
            <person name="Schmutz J."/>
            <person name="Grimwood J."/>
            <person name="Lindquist E."/>
            <person name="Lucas S."/>
            <person name="Grigoriev I.V."/>
            <person name="Schmitt R."/>
            <person name="Kirk D."/>
            <person name="Rokhsar D.S."/>
        </authorList>
    </citation>
    <scope>NUCLEOTIDE SEQUENCE [LARGE SCALE GENOMIC DNA]</scope>
    <source>
        <strain evidence="2">f. Nagariensis / Eve</strain>
    </source>
</reference>
<name>D8TK86_VOLCA</name>
<sequence length="173" mass="18745">MESSSPAFSVLHMANWGGIHWLVEEEGLQRAAAREGAVAWEVEVEVEVILWLQRLNLAGAGLVVLEEMFAAMVTEVTVEETERAGVVVLEEMFAAMVTEVTVEETERAGVVVLEEMFAAMVTEVTVEETERVGVVMQETEDAVAELEAVSEDVEVLAVVPVTEVVVAVAVAED</sequence>
<gene>
    <name evidence="1" type="ORF">VOLCADRAFT_87126</name>
</gene>
<dbReference type="GeneID" id="9618357"/>
<organism evidence="2">
    <name type="scientific">Volvox carteri f. nagariensis</name>
    <dbReference type="NCBI Taxonomy" id="3068"/>
    <lineage>
        <taxon>Eukaryota</taxon>
        <taxon>Viridiplantae</taxon>
        <taxon>Chlorophyta</taxon>
        <taxon>core chlorophytes</taxon>
        <taxon>Chlorophyceae</taxon>
        <taxon>CS clade</taxon>
        <taxon>Chlamydomonadales</taxon>
        <taxon>Volvocaceae</taxon>
        <taxon>Volvox</taxon>
    </lineage>
</organism>
<dbReference type="Proteomes" id="UP000001058">
    <property type="component" value="Unassembled WGS sequence"/>
</dbReference>
<proteinExistence type="predicted"/>
<dbReference type="RefSeq" id="XP_002946793.1">
    <property type="nucleotide sequence ID" value="XM_002946747.1"/>
</dbReference>
<dbReference type="KEGG" id="vcn:VOLCADRAFT_87126"/>